<evidence type="ECO:0000313" key="6">
    <source>
        <dbReference type="Proteomes" id="UP000599109"/>
    </source>
</evidence>
<accession>A0A936Z9W2</accession>
<reference evidence="5 6" key="1">
    <citation type="journal article" date="2017" name="Int. J. Syst. Evol. Microbiol.">
        <title>Ramlibacter monticola sp. nov., isolated from forest soil.</title>
        <authorList>
            <person name="Chaudhary D.K."/>
            <person name="Kim J."/>
        </authorList>
    </citation>
    <scope>NUCLEOTIDE SEQUENCE [LARGE SCALE GENOMIC DNA]</scope>
    <source>
        <strain evidence="5 6">KACC 19175</strain>
    </source>
</reference>
<evidence type="ECO:0000256" key="1">
    <source>
        <dbReference type="ARBA" id="ARBA00004418"/>
    </source>
</evidence>
<comment type="subcellular location">
    <subcellularLocation>
        <location evidence="1">Periplasm</location>
    </subcellularLocation>
</comment>
<dbReference type="InterPro" id="IPR045087">
    <property type="entry name" value="Cu-oxidase_fam"/>
</dbReference>
<protein>
    <submittedName>
        <fullName evidence="5">Multicopper oxidase domain-containing protein</fullName>
    </submittedName>
</protein>
<dbReference type="GO" id="GO:0016491">
    <property type="term" value="F:oxidoreductase activity"/>
    <property type="evidence" value="ECO:0007669"/>
    <property type="project" value="InterPro"/>
</dbReference>
<dbReference type="PANTHER" id="PTHR48267">
    <property type="entry name" value="CUPREDOXIN SUPERFAMILY PROTEIN"/>
    <property type="match status" value="1"/>
</dbReference>
<dbReference type="Pfam" id="PF07731">
    <property type="entry name" value="Cu-oxidase_2"/>
    <property type="match status" value="1"/>
</dbReference>
<organism evidence="5 6">
    <name type="scientific">Ramlibacter monticola</name>
    <dbReference type="NCBI Taxonomy" id="1926872"/>
    <lineage>
        <taxon>Bacteria</taxon>
        <taxon>Pseudomonadati</taxon>
        <taxon>Pseudomonadota</taxon>
        <taxon>Betaproteobacteria</taxon>
        <taxon>Burkholderiales</taxon>
        <taxon>Comamonadaceae</taxon>
        <taxon>Ramlibacter</taxon>
    </lineage>
</organism>
<dbReference type="RefSeq" id="WP_201677808.1">
    <property type="nucleotide sequence ID" value="NZ_JAEQNE010000012.1"/>
</dbReference>
<evidence type="ECO:0000259" key="4">
    <source>
        <dbReference type="Pfam" id="PF07731"/>
    </source>
</evidence>
<sequence length="937" mass="103729">MKTSYRARHKRVRPGTNFVLSAVCVAALTSVALNAEAALDPFEAPPPTDPSHYTEQPADPTQPLLDLLTAPEANEGALELTGGVIGDKRGAPTVDNVLQRAALYPFNYPTNGLPSPLFGAQEWTQKLLMFEEFGTEKLDPNAAAGTDPFPRPTVGPLPEQDPSNVAASAPASAALDTFLKQASIWPYPTREANTSLQNPWKPDVEQFLGRFLTNPPAEGRPPGEGWAHQRWNEFYPQEFYKTVQAGARTNGGLRDGRQHHGYKMGEYGPGGLYYNTADNAKTEYNGTAKGIAPKIHPNFPAQQHESVWTFDGTFPPKLLMARYGQPILMRHYNALPIDPQRNRGFGLHTITTHEHNGHNPAESDGYANAFFFPGQFYDYRWPMQLAGYDTINTTASDPRAAFPCAPGEKLWVNDASPGMKDCVNGSIKVRGDWRETMSTHWFHDHMLDFTAQNVYKGNAVMMNYYSALDRGNEAIDDGVNLKMPSGSAMAWGNRDYDINLLVADKAWDKDGQLWFNPFNTDGFIGDRLTVNWQWKPTLDVRARRYRFRILNGSVSRYLSIGLVKECAGNTCEMPGPKGSGVSYKRVPFHLVANDGNILEHAVPFDGTMDLDGDGDKVEHNAVLPTQGIAERYDIVVDFAKNGVKAGDKLFFVNTMHHDTGVVNKVRIPLADIVSEKYKAVLTPDKQSWDKGDPTVGKFLQVNVKAYSGVDTSLDPTQYEPVASGRGLHKKMIPLWLDRDNPADMAKLANAIHHSFHFGRSSGTDEAPWTIKADGGTAYNMDPRRISSAQQLSTGPTDAGTTGDGTIQVWKLQSGGGWAHPVHVHFEEGIVLKRDGLPPPEWEKWARKDVYRIGGGDENTGTIEFAIHFREFAGTYMEHCHNTQHEDNSMLLRWDIERPGQFLVMPTPLPTWDGVEYTPSVGVPTFRTGDGLGVSTTN</sequence>
<dbReference type="InterPro" id="IPR011706">
    <property type="entry name" value="Cu-oxidase_C"/>
</dbReference>
<dbReference type="GO" id="GO:0005507">
    <property type="term" value="F:copper ion binding"/>
    <property type="evidence" value="ECO:0007669"/>
    <property type="project" value="InterPro"/>
</dbReference>
<feature type="region of interest" description="Disordered" evidence="2">
    <location>
        <begin position="40"/>
        <end position="62"/>
    </location>
</feature>
<evidence type="ECO:0000256" key="2">
    <source>
        <dbReference type="SAM" id="MobiDB-lite"/>
    </source>
</evidence>
<feature type="signal peptide" evidence="3">
    <location>
        <begin position="1"/>
        <end position="37"/>
    </location>
</feature>
<keyword evidence="3" id="KW-0732">Signal</keyword>
<name>A0A936Z9W2_9BURK</name>
<dbReference type="PANTHER" id="PTHR48267:SF1">
    <property type="entry name" value="BILIRUBIN OXIDASE"/>
    <property type="match status" value="1"/>
</dbReference>
<dbReference type="GO" id="GO:0042597">
    <property type="term" value="C:periplasmic space"/>
    <property type="evidence" value="ECO:0007669"/>
    <property type="project" value="UniProtKB-SubCell"/>
</dbReference>
<keyword evidence="6" id="KW-1185">Reference proteome</keyword>
<gene>
    <name evidence="5" type="ORF">JJ685_28655</name>
</gene>
<dbReference type="AlphaFoldDB" id="A0A936Z9W2"/>
<dbReference type="EMBL" id="JAEQNE010000012">
    <property type="protein sequence ID" value="MBL0395137.1"/>
    <property type="molecule type" value="Genomic_DNA"/>
</dbReference>
<feature type="domain" description="Plastocyanin-like" evidence="4">
    <location>
        <begin position="795"/>
        <end position="895"/>
    </location>
</feature>
<evidence type="ECO:0000313" key="5">
    <source>
        <dbReference type="EMBL" id="MBL0395137.1"/>
    </source>
</evidence>
<dbReference type="Proteomes" id="UP000599109">
    <property type="component" value="Unassembled WGS sequence"/>
</dbReference>
<proteinExistence type="predicted"/>
<feature type="chain" id="PRO_5036905895" evidence="3">
    <location>
        <begin position="38"/>
        <end position="937"/>
    </location>
</feature>
<dbReference type="InterPro" id="IPR008972">
    <property type="entry name" value="Cupredoxin"/>
</dbReference>
<comment type="caution">
    <text evidence="5">The sequence shown here is derived from an EMBL/GenBank/DDBJ whole genome shotgun (WGS) entry which is preliminary data.</text>
</comment>
<evidence type="ECO:0000256" key="3">
    <source>
        <dbReference type="SAM" id="SignalP"/>
    </source>
</evidence>
<dbReference type="Gene3D" id="2.60.40.420">
    <property type="entry name" value="Cupredoxins - blue copper proteins"/>
    <property type="match status" value="3"/>
</dbReference>
<dbReference type="SUPFAM" id="SSF49503">
    <property type="entry name" value="Cupredoxins"/>
    <property type="match status" value="3"/>
</dbReference>